<accession>A0A369B0X7</accession>
<reference evidence="1 2" key="1">
    <citation type="submission" date="2017-05" db="EMBL/GenBank/DDBJ databases">
        <title>Vagococcus spp. assemblies.</title>
        <authorList>
            <person name="Gulvik C.A."/>
        </authorList>
    </citation>
    <scope>NUCLEOTIDE SEQUENCE [LARGE SCALE GENOMIC DNA]</scope>
    <source>
        <strain evidence="1 2">NCFB 2497</strain>
    </source>
</reference>
<dbReference type="SUPFAM" id="SSF53474">
    <property type="entry name" value="alpha/beta-Hydrolases"/>
    <property type="match status" value="1"/>
</dbReference>
<name>A0A369B0X7_9ENTE</name>
<dbReference type="GO" id="GO:0016747">
    <property type="term" value="F:acyltransferase activity, transferring groups other than amino-acyl groups"/>
    <property type="evidence" value="ECO:0007669"/>
    <property type="project" value="TreeGrafter"/>
</dbReference>
<dbReference type="Gene3D" id="3.40.50.1820">
    <property type="entry name" value="alpha/beta hydrolase"/>
    <property type="match status" value="1"/>
</dbReference>
<dbReference type="Pfam" id="PF00756">
    <property type="entry name" value="Esterase"/>
    <property type="match status" value="1"/>
</dbReference>
<keyword evidence="2" id="KW-1185">Reference proteome</keyword>
<dbReference type="EMBL" id="NGJX01000001">
    <property type="protein sequence ID" value="RSU05725.1"/>
    <property type="molecule type" value="Genomic_DNA"/>
</dbReference>
<organism evidence="1 2">
    <name type="scientific">Vagococcus fluvialis</name>
    <dbReference type="NCBI Taxonomy" id="2738"/>
    <lineage>
        <taxon>Bacteria</taxon>
        <taxon>Bacillati</taxon>
        <taxon>Bacillota</taxon>
        <taxon>Bacilli</taxon>
        <taxon>Lactobacillales</taxon>
        <taxon>Enterococcaceae</taxon>
        <taxon>Vagococcus</taxon>
    </lineage>
</organism>
<protein>
    <submittedName>
        <fullName evidence="1">Acetylesterase</fullName>
    </submittedName>
</protein>
<dbReference type="PANTHER" id="PTHR48098:SF1">
    <property type="entry name" value="DIACYLGLYCEROL ACYLTRANSFERASE_MYCOLYLTRANSFERASE AG85A"/>
    <property type="match status" value="1"/>
</dbReference>
<evidence type="ECO:0000313" key="2">
    <source>
        <dbReference type="Proteomes" id="UP000288197"/>
    </source>
</evidence>
<proteinExistence type="predicted"/>
<dbReference type="PANTHER" id="PTHR48098">
    <property type="entry name" value="ENTEROCHELIN ESTERASE-RELATED"/>
    <property type="match status" value="1"/>
</dbReference>
<dbReference type="InterPro" id="IPR029058">
    <property type="entry name" value="AB_hydrolase_fold"/>
</dbReference>
<sequence>MALIEVNMMSQKLLRPVTFTAIIPADKWTEEGNIKEQTFKTLYLLHGGFGNHLDYITGTRIARWAEDNNLAVIMPAGENRFYVDKPEQGEYYGAFVAEELVDVTRRMFPLSRKREDTFIAGLSMGGYGALVNGLKYHERFSWIGAFSPALLNEIILLGEPENNIIELWKPGFYEHALGSLDTLLNSDKDYYYLMSQLIKHEEKIPNIFMAIGTEDFLLEPTRKYYQFLIENEIPVTYKEEPGSHNWEYWDKILADFLEWLPLEELEVGFGSGHVISKTN</sequence>
<dbReference type="GeneID" id="63145386"/>
<dbReference type="OrthoDB" id="9803578at2"/>
<evidence type="ECO:0000313" key="1">
    <source>
        <dbReference type="EMBL" id="RSU05725.1"/>
    </source>
</evidence>
<dbReference type="InterPro" id="IPR000801">
    <property type="entry name" value="Esterase-like"/>
</dbReference>
<dbReference type="InterPro" id="IPR050583">
    <property type="entry name" value="Mycobacterial_A85_antigen"/>
</dbReference>
<dbReference type="RefSeq" id="WP_114288681.1">
    <property type="nucleotide sequence ID" value="NZ_CP081461.1"/>
</dbReference>
<dbReference type="AlphaFoldDB" id="A0A369B0X7"/>
<comment type="caution">
    <text evidence="1">The sequence shown here is derived from an EMBL/GenBank/DDBJ whole genome shotgun (WGS) entry which is preliminary data.</text>
</comment>
<dbReference type="Proteomes" id="UP000288197">
    <property type="component" value="Unassembled WGS sequence"/>
</dbReference>
<gene>
    <name evidence="1" type="ORF">CBF32_01630</name>
</gene>